<dbReference type="EMBL" id="WGGD01000005">
    <property type="protein sequence ID" value="MUN29533.1"/>
    <property type="molecule type" value="Genomic_DNA"/>
</dbReference>
<name>A0A6A9QUN1_SULME</name>
<reference evidence="3 4" key="1">
    <citation type="submission" date="2019-10" db="EMBL/GenBank/DDBJ databases">
        <title>Sequencing and Assembly of Multiple Reported Metal-Biooxidizing Members of the Extremely Thermoacidophilic Archaeal Family Sulfolobaceae.</title>
        <authorList>
            <person name="Counts J.A."/>
            <person name="Kelly R.M."/>
        </authorList>
    </citation>
    <scope>NUCLEOTIDE SEQUENCE [LARGE SCALE GENOMIC DNA]</scope>
    <source>
        <strain evidence="3 4">DSM 6482</strain>
    </source>
</reference>
<protein>
    <recommendedName>
        <fullName evidence="2">GOLD domain-containing protein</fullName>
    </recommendedName>
</protein>
<sequence>MSKLKIVLLSALISIVVIIVILLFFIPLSQTFPASVHLYPYESHKLIFNDTQGSGTEILVMTSGGQVSLSLSSPTGQKIIDNVEVTSSYYYDFNAPETGTYMLCIKNPQTSGAEVTIHIIEERSLISFL</sequence>
<keyword evidence="4" id="KW-1185">Reference proteome</keyword>
<gene>
    <name evidence="3" type="ORF">GC250_08805</name>
</gene>
<dbReference type="RefSeq" id="WP_156017095.1">
    <property type="nucleotide sequence ID" value="NZ_WGGD01000005.1"/>
</dbReference>
<feature type="domain" description="GOLD" evidence="2">
    <location>
        <begin position="62"/>
        <end position="118"/>
    </location>
</feature>
<keyword evidence="1" id="KW-0812">Transmembrane</keyword>
<dbReference type="AlphaFoldDB" id="A0A6A9QUN1"/>
<keyword evidence="1" id="KW-1133">Transmembrane helix</keyword>
<accession>A0A6A9QUN1</accession>
<feature type="transmembrane region" description="Helical" evidence="1">
    <location>
        <begin position="7"/>
        <end position="28"/>
    </location>
</feature>
<evidence type="ECO:0000313" key="4">
    <source>
        <dbReference type="Proteomes" id="UP000470772"/>
    </source>
</evidence>
<dbReference type="Proteomes" id="UP000470772">
    <property type="component" value="Unassembled WGS sequence"/>
</dbReference>
<evidence type="ECO:0000259" key="2">
    <source>
        <dbReference type="Pfam" id="PF01105"/>
    </source>
</evidence>
<keyword evidence="1" id="KW-0472">Membrane</keyword>
<evidence type="ECO:0000256" key="1">
    <source>
        <dbReference type="SAM" id="Phobius"/>
    </source>
</evidence>
<dbReference type="Pfam" id="PF01105">
    <property type="entry name" value="EMP24_GP25L"/>
    <property type="match status" value="1"/>
</dbReference>
<evidence type="ECO:0000313" key="3">
    <source>
        <dbReference type="EMBL" id="MUN29533.1"/>
    </source>
</evidence>
<organism evidence="3 4">
    <name type="scientific">Sulfuracidifex metallicus DSM 6482 = JCM 9184</name>
    <dbReference type="NCBI Taxonomy" id="523847"/>
    <lineage>
        <taxon>Archaea</taxon>
        <taxon>Thermoproteota</taxon>
        <taxon>Thermoprotei</taxon>
        <taxon>Sulfolobales</taxon>
        <taxon>Sulfolobaceae</taxon>
        <taxon>Sulfuracidifex</taxon>
    </lineage>
</organism>
<comment type="caution">
    <text evidence="3">The sequence shown here is derived from an EMBL/GenBank/DDBJ whole genome shotgun (WGS) entry which is preliminary data.</text>
</comment>
<proteinExistence type="predicted"/>
<dbReference type="InterPro" id="IPR009038">
    <property type="entry name" value="GOLD_dom"/>
</dbReference>